<dbReference type="AlphaFoldDB" id="A0A9P5ZGV1"/>
<evidence type="ECO:0000313" key="2">
    <source>
        <dbReference type="EMBL" id="KAF9486164.1"/>
    </source>
</evidence>
<feature type="compositionally biased region" description="Basic residues" evidence="1">
    <location>
        <begin position="74"/>
        <end position="86"/>
    </location>
</feature>
<feature type="region of interest" description="Disordered" evidence="1">
    <location>
        <begin position="20"/>
        <end position="86"/>
    </location>
</feature>
<keyword evidence="3" id="KW-1185">Reference proteome</keyword>
<protein>
    <submittedName>
        <fullName evidence="2">Uncharacterized protein</fullName>
    </submittedName>
</protein>
<feature type="compositionally biased region" description="Polar residues" evidence="1">
    <location>
        <begin position="54"/>
        <end position="73"/>
    </location>
</feature>
<evidence type="ECO:0000313" key="3">
    <source>
        <dbReference type="Proteomes" id="UP000807469"/>
    </source>
</evidence>
<organism evidence="2 3">
    <name type="scientific">Pholiota conissans</name>
    <dbReference type="NCBI Taxonomy" id="109636"/>
    <lineage>
        <taxon>Eukaryota</taxon>
        <taxon>Fungi</taxon>
        <taxon>Dikarya</taxon>
        <taxon>Basidiomycota</taxon>
        <taxon>Agaricomycotina</taxon>
        <taxon>Agaricomycetes</taxon>
        <taxon>Agaricomycetidae</taxon>
        <taxon>Agaricales</taxon>
        <taxon>Agaricineae</taxon>
        <taxon>Strophariaceae</taxon>
        <taxon>Pholiota</taxon>
    </lineage>
</organism>
<evidence type="ECO:0000256" key="1">
    <source>
        <dbReference type="SAM" id="MobiDB-lite"/>
    </source>
</evidence>
<gene>
    <name evidence="2" type="ORF">BDN70DRAFT_926868</name>
</gene>
<proteinExistence type="predicted"/>
<reference evidence="2" key="1">
    <citation type="submission" date="2020-11" db="EMBL/GenBank/DDBJ databases">
        <authorList>
            <consortium name="DOE Joint Genome Institute"/>
            <person name="Ahrendt S."/>
            <person name="Riley R."/>
            <person name="Andreopoulos W."/>
            <person name="Labutti K."/>
            <person name="Pangilinan J."/>
            <person name="Ruiz-Duenas F.J."/>
            <person name="Barrasa J.M."/>
            <person name="Sanchez-Garcia M."/>
            <person name="Camarero S."/>
            <person name="Miyauchi S."/>
            <person name="Serrano A."/>
            <person name="Linde D."/>
            <person name="Babiker R."/>
            <person name="Drula E."/>
            <person name="Ayuso-Fernandez I."/>
            <person name="Pacheco R."/>
            <person name="Padilla G."/>
            <person name="Ferreira P."/>
            <person name="Barriuso J."/>
            <person name="Kellner H."/>
            <person name="Castanera R."/>
            <person name="Alfaro M."/>
            <person name="Ramirez L."/>
            <person name="Pisabarro A.G."/>
            <person name="Kuo A."/>
            <person name="Tritt A."/>
            <person name="Lipzen A."/>
            <person name="He G."/>
            <person name="Yan M."/>
            <person name="Ng V."/>
            <person name="Cullen D."/>
            <person name="Martin F."/>
            <person name="Rosso M.-N."/>
            <person name="Henrissat B."/>
            <person name="Hibbett D."/>
            <person name="Martinez A.T."/>
            <person name="Grigoriev I.V."/>
        </authorList>
    </citation>
    <scope>NUCLEOTIDE SEQUENCE</scope>
    <source>
        <strain evidence="2">CIRM-BRFM 674</strain>
    </source>
</reference>
<feature type="compositionally biased region" description="Basic and acidic residues" evidence="1">
    <location>
        <begin position="36"/>
        <end position="53"/>
    </location>
</feature>
<accession>A0A9P5ZGV1</accession>
<comment type="caution">
    <text evidence="2">The sequence shown here is derived from an EMBL/GenBank/DDBJ whole genome shotgun (WGS) entry which is preliminary data.</text>
</comment>
<dbReference type="Proteomes" id="UP000807469">
    <property type="component" value="Unassembled WGS sequence"/>
</dbReference>
<sequence length="265" mass="29667">MSSVTSISEVLDLIVYNVLNVPDHSSPPEPPLIRSTSDEDQHQSDSEGPKYTEKQSAPVESQSSQAQHTQQKPFNKKKPSKLPRLPKKKKPVLKSFGYAVSLYRLGHLGHEHNLLPGVPPRGHQYAAMYHFSTLVPGGIFLHWALEENCPVLAVATNSHPDQSVLNTPDRIKALKDVLKQEDDPQWIRFEKNLKFNLNATLASPTIDMSVASIPDILDLIISNLIDDLDPERVLDYYESRDLSSVGLFHKISTPHRGGTCSLRWP</sequence>
<name>A0A9P5ZGV1_9AGAR</name>
<dbReference type="EMBL" id="MU155131">
    <property type="protein sequence ID" value="KAF9486164.1"/>
    <property type="molecule type" value="Genomic_DNA"/>
</dbReference>